<name>A0A842HWY6_9SPHN</name>
<dbReference type="GO" id="GO:0008168">
    <property type="term" value="F:methyltransferase activity"/>
    <property type="evidence" value="ECO:0007669"/>
    <property type="project" value="UniProtKB-KW"/>
</dbReference>
<dbReference type="PANTHER" id="PTHR47473:SF1">
    <property type="entry name" value="METHYLTRANSFERASE DOMAIN-CONTAINING PROTEIN"/>
    <property type="match status" value="1"/>
</dbReference>
<dbReference type="EMBL" id="JACJVJ010000001">
    <property type="protein sequence ID" value="MBC2777626.1"/>
    <property type="molecule type" value="Genomic_DNA"/>
</dbReference>
<dbReference type="GO" id="GO:0032259">
    <property type="term" value="P:methylation"/>
    <property type="evidence" value="ECO:0007669"/>
    <property type="project" value="UniProtKB-KW"/>
</dbReference>
<protein>
    <submittedName>
        <fullName evidence="2">Class I SAM-dependent methyltransferase</fullName>
    </submittedName>
</protein>
<evidence type="ECO:0000259" key="1">
    <source>
        <dbReference type="Pfam" id="PF13847"/>
    </source>
</evidence>
<dbReference type="Gene3D" id="3.40.50.150">
    <property type="entry name" value="Vaccinia Virus protein VP39"/>
    <property type="match status" value="1"/>
</dbReference>
<keyword evidence="3" id="KW-1185">Reference proteome</keyword>
<comment type="caution">
    <text evidence="2">The sequence shown here is derived from an EMBL/GenBank/DDBJ whole genome shotgun (WGS) entry which is preliminary data.</text>
</comment>
<reference evidence="2 3" key="1">
    <citation type="submission" date="2020-08" db="EMBL/GenBank/DDBJ databases">
        <title>Draft genome sequence of Parasphingopyxis sp. GrpM-11.</title>
        <authorList>
            <person name="Oh J."/>
            <person name="Roh D.-H."/>
        </authorList>
    </citation>
    <scope>NUCLEOTIDE SEQUENCE [LARGE SCALE GENOMIC DNA]</scope>
    <source>
        <strain evidence="2 3">GrpM-11</strain>
    </source>
</reference>
<dbReference type="InterPro" id="IPR029063">
    <property type="entry name" value="SAM-dependent_MTases_sf"/>
</dbReference>
<dbReference type="Pfam" id="PF13847">
    <property type="entry name" value="Methyltransf_31"/>
    <property type="match status" value="1"/>
</dbReference>
<dbReference type="AlphaFoldDB" id="A0A842HWY6"/>
<dbReference type="RefSeq" id="WP_185800822.1">
    <property type="nucleotide sequence ID" value="NZ_JACJVJ010000001.1"/>
</dbReference>
<dbReference type="PANTHER" id="PTHR47473">
    <property type="entry name" value="BTA1P"/>
    <property type="match status" value="1"/>
</dbReference>
<dbReference type="Proteomes" id="UP000564378">
    <property type="component" value="Unassembled WGS sequence"/>
</dbReference>
<keyword evidence="2" id="KW-0808">Transferase</keyword>
<evidence type="ECO:0000313" key="2">
    <source>
        <dbReference type="EMBL" id="MBC2777626.1"/>
    </source>
</evidence>
<evidence type="ECO:0000313" key="3">
    <source>
        <dbReference type="Proteomes" id="UP000564378"/>
    </source>
</evidence>
<sequence>MNAPIEPALAGGKAGARMDAIYRHQRHIYDLTRKYYLLGRDRMVDRMAPPAGASVLEIGCGTGRNLIRAARRFPDARYFGIDISEAMLVTARANIAKECLSERIMLACGDAAQFDPDALFGVARFDRVFLSYTLSMIPPWRAVLQGLPKLLSGRGEIHIVDFGQQERLPPAFRRMLFAWLDRFDVSPRAEMADTLSALAANHSMTLEFDRLFRGYSWAAEMRWIGCADPGR</sequence>
<dbReference type="CDD" id="cd02440">
    <property type="entry name" value="AdoMet_MTases"/>
    <property type="match status" value="1"/>
</dbReference>
<dbReference type="SUPFAM" id="SSF53335">
    <property type="entry name" value="S-adenosyl-L-methionine-dependent methyltransferases"/>
    <property type="match status" value="1"/>
</dbReference>
<gene>
    <name evidence="2" type="ORF">H6P80_08325</name>
</gene>
<dbReference type="InterPro" id="IPR025714">
    <property type="entry name" value="Methyltranfer_dom"/>
</dbReference>
<organism evidence="2 3">
    <name type="scientific">Parasphingopyxis marina</name>
    <dbReference type="NCBI Taxonomy" id="2761622"/>
    <lineage>
        <taxon>Bacteria</taxon>
        <taxon>Pseudomonadati</taxon>
        <taxon>Pseudomonadota</taxon>
        <taxon>Alphaproteobacteria</taxon>
        <taxon>Sphingomonadales</taxon>
        <taxon>Sphingomonadaceae</taxon>
        <taxon>Parasphingopyxis</taxon>
    </lineage>
</organism>
<accession>A0A842HWY6</accession>
<keyword evidence="2" id="KW-0489">Methyltransferase</keyword>
<feature type="domain" description="Methyltransferase" evidence="1">
    <location>
        <begin position="52"/>
        <end position="173"/>
    </location>
</feature>
<proteinExistence type="predicted"/>